<dbReference type="EMBL" id="CAJGYM010000040">
    <property type="protein sequence ID" value="CAD6193980.1"/>
    <property type="molecule type" value="Genomic_DNA"/>
</dbReference>
<protein>
    <submittedName>
        <fullName evidence="1">Uncharacterized protein</fullName>
    </submittedName>
</protein>
<accession>A0A8S1HL35</accession>
<comment type="caution">
    <text evidence="1">The sequence shown here is derived from an EMBL/GenBank/DDBJ whole genome shotgun (WGS) entry which is preliminary data.</text>
</comment>
<keyword evidence="2" id="KW-1185">Reference proteome</keyword>
<dbReference type="Proteomes" id="UP000835052">
    <property type="component" value="Unassembled WGS sequence"/>
</dbReference>
<proteinExistence type="predicted"/>
<dbReference type="AlphaFoldDB" id="A0A8S1HL35"/>
<evidence type="ECO:0000313" key="1">
    <source>
        <dbReference type="EMBL" id="CAD6193980.1"/>
    </source>
</evidence>
<evidence type="ECO:0000313" key="2">
    <source>
        <dbReference type="Proteomes" id="UP000835052"/>
    </source>
</evidence>
<name>A0A8S1HL35_9PELO</name>
<reference evidence="1" key="1">
    <citation type="submission" date="2020-10" db="EMBL/GenBank/DDBJ databases">
        <authorList>
            <person name="Kikuchi T."/>
        </authorList>
    </citation>
    <scope>NUCLEOTIDE SEQUENCE</scope>
    <source>
        <strain evidence="1">NKZ352</strain>
    </source>
</reference>
<gene>
    <name evidence="1" type="ORF">CAUJ_LOCUS9899</name>
</gene>
<organism evidence="1 2">
    <name type="scientific">Caenorhabditis auriculariae</name>
    <dbReference type="NCBI Taxonomy" id="2777116"/>
    <lineage>
        <taxon>Eukaryota</taxon>
        <taxon>Metazoa</taxon>
        <taxon>Ecdysozoa</taxon>
        <taxon>Nematoda</taxon>
        <taxon>Chromadorea</taxon>
        <taxon>Rhabditida</taxon>
        <taxon>Rhabditina</taxon>
        <taxon>Rhabditomorpha</taxon>
        <taxon>Rhabditoidea</taxon>
        <taxon>Rhabditidae</taxon>
        <taxon>Peloderinae</taxon>
        <taxon>Caenorhabditis</taxon>
    </lineage>
</organism>
<sequence length="182" mass="20783">MEHLSPVGFMYVGNIESRWLAKKRTLENIREVNIPLSESRRNCSFCDISKCAPLPFCYITKRNGFVLSEHCADESQLSSLVDFLWQTNPRKFCQPFTSDLSLSYCWCSENNSTETLEEVLSRTRLWRYQSLIIHAENSNSSSCQWSIFFIFFLVRPGGPGFGLKTSEKARAGSGQAGLRKKS</sequence>